<evidence type="ECO:0000313" key="2">
    <source>
        <dbReference type="EMBL" id="SMC67403.1"/>
    </source>
</evidence>
<dbReference type="Pfam" id="PF13460">
    <property type="entry name" value="NAD_binding_10"/>
    <property type="match status" value="1"/>
</dbReference>
<evidence type="ECO:0000313" key="3">
    <source>
        <dbReference type="Proteomes" id="UP000192674"/>
    </source>
</evidence>
<dbReference type="PANTHER" id="PTHR43162">
    <property type="match status" value="1"/>
</dbReference>
<name>A0A1W2B343_KIBAR</name>
<proteinExistence type="predicted"/>
<dbReference type="EMBL" id="FWXV01000001">
    <property type="protein sequence ID" value="SMC67403.1"/>
    <property type="molecule type" value="Genomic_DNA"/>
</dbReference>
<dbReference type="Proteomes" id="UP000192674">
    <property type="component" value="Unassembled WGS sequence"/>
</dbReference>
<accession>A0A1W2B343</accession>
<dbReference type="Gene3D" id="3.40.50.720">
    <property type="entry name" value="NAD(P)-binding Rossmann-like Domain"/>
    <property type="match status" value="1"/>
</dbReference>
<gene>
    <name evidence="2" type="ORF">SAMN05661093_01414</name>
</gene>
<feature type="domain" description="NAD(P)-binding" evidence="1">
    <location>
        <begin position="22"/>
        <end position="182"/>
    </location>
</feature>
<dbReference type="InterPro" id="IPR016040">
    <property type="entry name" value="NAD(P)-bd_dom"/>
</dbReference>
<dbReference type="AlphaFoldDB" id="A0A1W2B343"/>
<protein>
    <submittedName>
        <fullName evidence="2">Uncharacterized conserved protein YbjT, contains NAD(P)-binding and DUF2867 domains</fullName>
    </submittedName>
</protein>
<dbReference type="InterPro" id="IPR036291">
    <property type="entry name" value="NAD(P)-bd_dom_sf"/>
</dbReference>
<dbReference type="PANTHER" id="PTHR43162:SF1">
    <property type="entry name" value="PRESTALK A DIFFERENTIATION PROTEIN A"/>
    <property type="match status" value="1"/>
</dbReference>
<sequence>MVRLTTIPCTGVMTPKPILILGGTGKTGGRVASRLTAKSVPVRIGSRSAEVPFTWEDETTWAPVLRGVKAAYIAYYPDIGAPGASTTIASFAQLAVSMGVSRLVLLSGRGEEEAERSELELRKSGAEWTILRCSWFNQNFSESFMLGPVLGGEVMLPASDIPEPFVDVEDVADVAVAALTEPGHVGKLYELTGPTALTFAEAIGEIAAASGRDIRYQQISVQDFAAGLATEIDEQDYVEFLTYLFAEVLDGRNANPADGVFQALGRQPRSFRDYAKTAAATGVWTVNA</sequence>
<dbReference type="Gene3D" id="3.90.25.10">
    <property type="entry name" value="UDP-galactose 4-epimerase, domain 1"/>
    <property type="match status" value="1"/>
</dbReference>
<keyword evidence="3" id="KW-1185">Reference proteome</keyword>
<dbReference type="InterPro" id="IPR051604">
    <property type="entry name" value="Ergot_Alk_Oxidoreductase"/>
</dbReference>
<organism evidence="2 3">
    <name type="scientific">Kibdelosporangium aridum</name>
    <dbReference type="NCBI Taxonomy" id="2030"/>
    <lineage>
        <taxon>Bacteria</taxon>
        <taxon>Bacillati</taxon>
        <taxon>Actinomycetota</taxon>
        <taxon>Actinomycetes</taxon>
        <taxon>Pseudonocardiales</taxon>
        <taxon>Pseudonocardiaceae</taxon>
        <taxon>Kibdelosporangium</taxon>
    </lineage>
</organism>
<dbReference type="SUPFAM" id="SSF51735">
    <property type="entry name" value="NAD(P)-binding Rossmann-fold domains"/>
    <property type="match status" value="1"/>
</dbReference>
<evidence type="ECO:0000259" key="1">
    <source>
        <dbReference type="Pfam" id="PF13460"/>
    </source>
</evidence>
<reference evidence="2 3" key="1">
    <citation type="submission" date="2017-04" db="EMBL/GenBank/DDBJ databases">
        <authorList>
            <person name="Afonso C.L."/>
            <person name="Miller P.J."/>
            <person name="Scott M.A."/>
            <person name="Spackman E."/>
            <person name="Goraichik I."/>
            <person name="Dimitrov K.M."/>
            <person name="Suarez D.L."/>
            <person name="Swayne D.E."/>
        </authorList>
    </citation>
    <scope>NUCLEOTIDE SEQUENCE [LARGE SCALE GENOMIC DNA]</scope>
    <source>
        <strain evidence="2 3">DSM 43828</strain>
    </source>
</reference>